<dbReference type="Gene3D" id="3.30.40.10">
    <property type="entry name" value="Zinc/RING finger domain, C3HC4 (zinc finger)"/>
    <property type="match status" value="1"/>
</dbReference>
<evidence type="ECO:0000256" key="2">
    <source>
        <dbReference type="ARBA" id="ARBA00022833"/>
    </source>
</evidence>
<dbReference type="InterPro" id="IPR059080">
    <property type="entry name" value="WHD_PTC1"/>
</dbReference>
<gene>
    <name evidence="5" type="ORF">R1sor_001951</name>
</gene>
<proteinExistence type="predicted"/>
<evidence type="ECO:0000313" key="6">
    <source>
        <dbReference type="Proteomes" id="UP001633002"/>
    </source>
</evidence>
<feature type="domain" description="PTC1-like winged helix-turn-helix" evidence="4">
    <location>
        <begin position="350"/>
        <end position="429"/>
    </location>
</feature>
<feature type="domain" description="PHD finger protein MALE STERILITY 1-like ubiquitin-like" evidence="3">
    <location>
        <begin position="515"/>
        <end position="587"/>
    </location>
</feature>
<accession>A0ABD3H3C5</accession>
<reference evidence="5 6" key="1">
    <citation type="submission" date="2024-09" db="EMBL/GenBank/DDBJ databases">
        <title>Chromosome-scale assembly of Riccia sorocarpa.</title>
        <authorList>
            <person name="Paukszto L."/>
        </authorList>
    </citation>
    <scope>NUCLEOTIDE SEQUENCE [LARGE SCALE GENOMIC DNA]</scope>
    <source>
        <strain evidence="5">LP-2024</strain>
        <tissue evidence="5">Aerial parts of the thallus</tissue>
    </source>
</reference>
<evidence type="ECO:0000313" key="5">
    <source>
        <dbReference type="EMBL" id="KAL3683929.1"/>
    </source>
</evidence>
<evidence type="ECO:0000256" key="1">
    <source>
        <dbReference type="ARBA" id="ARBA00022771"/>
    </source>
</evidence>
<keyword evidence="2" id="KW-0862">Zinc</keyword>
<dbReference type="InterPro" id="IPR013083">
    <property type="entry name" value="Znf_RING/FYVE/PHD"/>
</dbReference>
<dbReference type="Proteomes" id="UP001633002">
    <property type="component" value="Unassembled WGS sequence"/>
</dbReference>
<dbReference type="Pfam" id="PF25565">
    <property type="entry name" value="Ubiquitin_At1g33420"/>
    <property type="match status" value="1"/>
</dbReference>
<dbReference type="PANTHER" id="PTHR46201:SF9">
    <property type="entry name" value="PHD FINGER PROTEIN MALE MEIOCYTE DEATH 1"/>
    <property type="match status" value="1"/>
</dbReference>
<keyword evidence="6" id="KW-1185">Reference proteome</keyword>
<evidence type="ECO:0000259" key="4">
    <source>
        <dbReference type="Pfam" id="PF25874"/>
    </source>
</evidence>
<keyword evidence="1" id="KW-0863">Zinc-finger</keyword>
<dbReference type="GO" id="GO:0008270">
    <property type="term" value="F:zinc ion binding"/>
    <property type="evidence" value="ECO:0007669"/>
    <property type="project" value="UniProtKB-KW"/>
</dbReference>
<evidence type="ECO:0000259" key="3">
    <source>
        <dbReference type="Pfam" id="PF25565"/>
    </source>
</evidence>
<comment type="caution">
    <text evidence="5">The sequence shown here is derived from an EMBL/GenBank/DDBJ whole genome shotgun (WGS) entry which is preliminary data.</text>
</comment>
<dbReference type="InterPro" id="IPR057765">
    <property type="entry name" value="MS1-like_ubiquitin"/>
</dbReference>
<dbReference type="Pfam" id="PF25874">
    <property type="entry name" value="WHD_plant_repro"/>
    <property type="match status" value="1"/>
</dbReference>
<evidence type="ECO:0008006" key="7">
    <source>
        <dbReference type="Google" id="ProtNLM"/>
    </source>
</evidence>
<dbReference type="SUPFAM" id="SSF57903">
    <property type="entry name" value="FYVE/PHD zinc finger"/>
    <property type="match status" value="1"/>
</dbReference>
<keyword evidence="1" id="KW-0479">Metal-binding</keyword>
<dbReference type="EMBL" id="JBJQOH010000006">
    <property type="protein sequence ID" value="KAL3683929.1"/>
    <property type="molecule type" value="Genomic_DNA"/>
</dbReference>
<sequence>MVLYRPQKRARVQELRHSVSTLGKPGCPADYKEPFRSNIRSFLHDFARGPVSNAPALSLPGVKAWRVPLQSENGVPLSLYILDEKPSLSPPLHCERCRVLGWSHHPVCRNRYHFIIASIELQESYGVGKGRKLCLSCFCVIPASTKMCPGCGSNAMRSKILEARTHLLHGLIHTNGYGHLLRVNGREGGSQTLSGREIMDLWDRLCTMLRARKVSVMDVSRKYNMEYRLLHAIAYGHCWYGRWGYSFGRGSYNIALSQYKKTLFTISHIPLETFINSIDKKHSRIVSLYKHLAKPSSVNSVAQLMCMMMEFLNKISRKSSIANTNTGQGACSDDKDTGCNQTPSGAVACRWPSKRLEQAQEALLRVLRTADKATWLSRQILRENARSHIGDTGLLDFVLKGFVDKNINHEVVRRRINETTRMLEYRLEAMGTGLDDQRQGPHDAQHYTGVVVEQPKYDEVLEHLTLVYHAVRELMPKDAQILMDVKQLIKDYMGEFSRDHYEFNLKRRHPDDPFRMLCYLITENGHQKDPPPPELVVLPGNATIGDLKRAAEEAFQDVYLSFERLQVLAIPKLQGAKDSQRLSTVLNFRGPLCLLEVVGTGVEKNSSARHEAGLEQWVVDCPCGTTDDDGERMGECILCQIWLHTRCIGIRDSEPVPQQFVCNLCSWQLSPSGGCSVDLHEDRSL</sequence>
<dbReference type="InterPro" id="IPR011011">
    <property type="entry name" value="Znf_FYVE_PHD"/>
</dbReference>
<dbReference type="PANTHER" id="PTHR46201">
    <property type="entry name" value="PHD FINGER PROTEIN MALE MEIOCYTE DEATH 1-RELATED"/>
    <property type="match status" value="1"/>
</dbReference>
<protein>
    <recommendedName>
        <fullName evidence="7">Zinc finger PHD-type domain-containing protein</fullName>
    </recommendedName>
</protein>
<organism evidence="5 6">
    <name type="scientific">Riccia sorocarpa</name>
    <dbReference type="NCBI Taxonomy" id="122646"/>
    <lineage>
        <taxon>Eukaryota</taxon>
        <taxon>Viridiplantae</taxon>
        <taxon>Streptophyta</taxon>
        <taxon>Embryophyta</taxon>
        <taxon>Marchantiophyta</taxon>
        <taxon>Marchantiopsida</taxon>
        <taxon>Marchantiidae</taxon>
        <taxon>Marchantiales</taxon>
        <taxon>Ricciaceae</taxon>
        <taxon>Riccia</taxon>
    </lineage>
</organism>
<name>A0ABD3H3C5_9MARC</name>
<dbReference type="AlphaFoldDB" id="A0ABD3H3C5"/>